<evidence type="ECO:0000259" key="3">
    <source>
        <dbReference type="PROSITE" id="PS50089"/>
    </source>
</evidence>
<evidence type="ECO:0000313" key="5">
    <source>
        <dbReference type="Proteomes" id="UP000187209"/>
    </source>
</evidence>
<dbReference type="PANTHER" id="PTHR45756:SF1">
    <property type="entry name" value="PROTEIN KINASE DOMAIN CONTAINING PROTEIN"/>
    <property type="match status" value="1"/>
</dbReference>
<feature type="transmembrane region" description="Helical" evidence="2">
    <location>
        <begin position="304"/>
        <end position="326"/>
    </location>
</feature>
<sequence>MYFIFIYVQFSLACPLDNCEICLTDPFPMCINCLPGYKRDLISGCLPISNPSPISNIENCMTYSTTNNCVKCIKGYNLLQDRCYPQCPKDCLCFYPNICLQNSRNTEDCENQRCDSCNKNNCLTCKNNYTFGINGNCLTCGIENCVKCIEDDICGKCNDNYRLHDGICVKCRDANCRECINNSEICDICLNGYTLTENICENGCLDENCKQCSNSANICEVCADGHKVENGFCCPLNCKSCNSTKGTCYYCENEYVLDQENNYCIKCPKNCKTCSNSKKCTKCLSGFELDGDSKCRQTYVGSNVVSIIIPVIVGVVLILITCMIIYHIKKRSNFTQGGNKQRISYQQVQNFEGPQSQEISHINDRSSIALNSSPSNEAPLQIVELDNIENVIPQIVYPPDTINYLTFTSVALVVPLDENLSYFGCKFCKFCHGNFINDGDTRILPCGHAYHGRCIYENMVVRNRKKCLYCNKKYS</sequence>
<reference evidence="4 5" key="1">
    <citation type="submission" date="2016-11" db="EMBL/GenBank/DDBJ databases">
        <title>The macronuclear genome of Stentor coeruleus: a giant cell with tiny introns.</title>
        <authorList>
            <person name="Slabodnick M."/>
            <person name="Ruby J.G."/>
            <person name="Reiff S.B."/>
            <person name="Swart E.C."/>
            <person name="Gosai S."/>
            <person name="Prabakaran S."/>
            <person name="Witkowska E."/>
            <person name="Larue G.E."/>
            <person name="Fisher S."/>
            <person name="Freeman R.M."/>
            <person name="Gunawardena J."/>
            <person name="Chu W."/>
            <person name="Stover N.A."/>
            <person name="Gregory B.D."/>
            <person name="Nowacki M."/>
            <person name="Derisi J."/>
            <person name="Roy S.W."/>
            <person name="Marshall W.F."/>
            <person name="Sood P."/>
        </authorList>
    </citation>
    <scope>NUCLEOTIDE SEQUENCE [LARGE SCALE GENOMIC DNA]</scope>
    <source>
        <strain evidence="4">WM001</strain>
    </source>
</reference>
<keyword evidence="1" id="KW-0479">Metal-binding</keyword>
<dbReference type="SUPFAM" id="SSF57850">
    <property type="entry name" value="RING/U-box"/>
    <property type="match status" value="1"/>
</dbReference>
<keyword evidence="2" id="KW-0472">Membrane</keyword>
<keyword evidence="5" id="KW-1185">Reference proteome</keyword>
<evidence type="ECO:0000256" key="1">
    <source>
        <dbReference type="PROSITE-ProRule" id="PRU00175"/>
    </source>
</evidence>
<keyword evidence="2" id="KW-1133">Transmembrane helix</keyword>
<gene>
    <name evidence="4" type="ORF">SteCoe_21122</name>
</gene>
<dbReference type="PROSITE" id="PS50089">
    <property type="entry name" value="ZF_RING_2"/>
    <property type="match status" value="1"/>
</dbReference>
<comment type="caution">
    <text evidence="4">The sequence shown here is derived from an EMBL/GenBank/DDBJ whole genome shotgun (WGS) entry which is preliminary data.</text>
</comment>
<dbReference type="Proteomes" id="UP000187209">
    <property type="component" value="Unassembled WGS sequence"/>
</dbReference>
<dbReference type="SUPFAM" id="SSF57184">
    <property type="entry name" value="Growth factor receptor domain"/>
    <property type="match status" value="2"/>
</dbReference>
<evidence type="ECO:0000256" key="2">
    <source>
        <dbReference type="SAM" id="Phobius"/>
    </source>
</evidence>
<organism evidence="4 5">
    <name type="scientific">Stentor coeruleus</name>
    <dbReference type="NCBI Taxonomy" id="5963"/>
    <lineage>
        <taxon>Eukaryota</taxon>
        <taxon>Sar</taxon>
        <taxon>Alveolata</taxon>
        <taxon>Ciliophora</taxon>
        <taxon>Postciliodesmatophora</taxon>
        <taxon>Heterotrichea</taxon>
        <taxon>Heterotrichida</taxon>
        <taxon>Stentoridae</taxon>
        <taxon>Stentor</taxon>
    </lineage>
</organism>
<dbReference type="SMART" id="SM00181">
    <property type="entry name" value="EGF"/>
    <property type="match status" value="5"/>
</dbReference>
<dbReference type="GO" id="GO:0008270">
    <property type="term" value="F:zinc ion binding"/>
    <property type="evidence" value="ECO:0007669"/>
    <property type="project" value="UniProtKB-KW"/>
</dbReference>
<dbReference type="InterPro" id="IPR013083">
    <property type="entry name" value="Znf_RING/FYVE/PHD"/>
</dbReference>
<keyword evidence="1" id="KW-0863">Zinc-finger</keyword>
<keyword evidence="2" id="KW-0812">Transmembrane</keyword>
<name>A0A1R2BQG4_9CILI</name>
<dbReference type="InterPro" id="IPR000742">
    <property type="entry name" value="EGF"/>
</dbReference>
<proteinExistence type="predicted"/>
<dbReference type="PANTHER" id="PTHR45756">
    <property type="entry name" value="PALMITOYLTRANSFERASE"/>
    <property type="match status" value="1"/>
</dbReference>
<dbReference type="SMART" id="SM00184">
    <property type="entry name" value="RING"/>
    <property type="match status" value="1"/>
</dbReference>
<dbReference type="InterPro" id="IPR001841">
    <property type="entry name" value="Znf_RING"/>
</dbReference>
<accession>A0A1R2BQG4</accession>
<dbReference type="Gene3D" id="3.30.40.10">
    <property type="entry name" value="Zinc/RING finger domain, C3HC4 (zinc finger)"/>
    <property type="match status" value="1"/>
</dbReference>
<dbReference type="SMART" id="SM00261">
    <property type="entry name" value="FU"/>
    <property type="match status" value="3"/>
</dbReference>
<feature type="domain" description="RING-type" evidence="3">
    <location>
        <begin position="428"/>
        <end position="471"/>
    </location>
</feature>
<protein>
    <recommendedName>
        <fullName evidence="3">RING-type domain-containing protein</fullName>
    </recommendedName>
</protein>
<dbReference type="AlphaFoldDB" id="A0A1R2BQG4"/>
<dbReference type="Gene3D" id="2.10.220.10">
    <property type="entry name" value="Hormone Receptor, Insulin-like Growth Factor Receptor 1, Chain A, domain 2"/>
    <property type="match status" value="1"/>
</dbReference>
<dbReference type="InterPro" id="IPR009030">
    <property type="entry name" value="Growth_fac_rcpt_cys_sf"/>
</dbReference>
<dbReference type="InterPro" id="IPR006212">
    <property type="entry name" value="Furin_repeat"/>
</dbReference>
<keyword evidence="1" id="KW-0862">Zinc</keyword>
<dbReference type="EMBL" id="MPUH01000495">
    <property type="protein sequence ID" value="OMJ78950.1"/>
    <property type="molecule type" value="Genomic_DNA"/>
</dbReference>
<dbReference type="OrthoDB" id="300641at2759"/>
<evidence type="ECO:0000313" key="4">
    <source>
        <dbReference type="EMBL" id="OMJ78950.1"/>
    </source>
</evidence>
<dbReference type="InterPro" id="IPR053215">
    <property type="entry name" value="TKL_Ser/Thr_kinase"/>
</dbReference>